<feature type="region of interest" description="Disordered" evidence="1">
    <location>
        <begin position="1"/>
        <end position="51"/>
    </location>
</feature>
<evidence type="ECO:0000256" key="1">
    <source>
        <dbReference type="SAM" id="MobiDB-lite"/>
    </source>
</evidence>
<accession>A0AAE0TTJ7</accession>
<organism evidence="2 3">
    <name type="scientific">Recurvomyces mirabilis</name>
    <dbReference type="NCBI Taxonomy" id="574656"/>
    <lineage>
        <taxon>Eukaryota</taxon>
        <taxon>Fungi</taxon>
        <taxon>Dikarya</taxon>
        <taxon>Ascomycota</taxon>
        <taxon>Pezizomycotina</taxon>
        <taxon>Dothideomycetes</taxon>
        <taxon>Dothideomycetidae</taxon>
        <taxon>Mycosphaerellales</taxon>
        <taxon>Teratosphaeriaceae</taxon>
        <taxon>Recurvomyces</taxon>
    </lineage>
</organism>
<feature type="compositionally biased region" description="Acidic residues" evidence="1">
    <location>
        <begin position="218"/>
        <end position="235"/>
    </location>
</feature>
<proteinExistence type="predicted"/>
<feature type="compositionally biased region" description="Basic and acidic residues" evidence="1">
    <location>
        <begin position="236"/>
        <end position="250"/>
    </location>
</feature>
<sequence length="260" mass="28976">MSQPASSSTPNEDMAEQAVSSSASDEDMGEHSTSPSTSDEDMADLPIYEPQFPDQPFDFVNLTQAQYTLADELHQLTQIRIDHFLTLSGTPGDPPNSDSDSSASNSDPDFDDPPITSTESATIAHLCTLTLPIATPAQMLEILDRSNGLLNAMFGYFLARLCGEQTAWAFFHTEQDWQQLVFELTERYGVRALGHWQRGAEAGGWEGLVREVRREWDGSDDDWEDGEEEQDDEGNEEMREDGAEEGREMGSEWNEGYSMD</sequence>
<comment type="caution">
    <text evidence="2">The sequence shown here is derived from an EMBL/GenBank/DDBJ whole genome shotgun (WGS) entry which is preliminary data.</text>
</comment>
<feature type="region of interest" description="Disordered" evidence="1">
    <location>
        <begin position="216"/>
        <end position="260"/>
    </location>
</feature>
<gene>
    <name evidence="2" type="ORF">LTR78_008178</name>
</gene>
<feature type="compositionally biased region" description="Polar residues" evidence="1">
    <location>
        <begin position="1"/>
        <end position="11"/>
    </location>
</feature>
<dbReference type="Proteomes" id="UP001274830">
    <property type="component" value="Unassembled WGS sequence"/>
</dbReference>
<name>A0AAE0TTJ7_9PEZI</name>
<evidence type="ECO:0000313" key="2">
    <source>
        <dbReference type="EMBL" id="KAK3672003.1"/>
    </source>
</evidence>
<reference evidence="2" key="1">
    <citation type="submission" date="2023-07" db="EMBL/GenBank/DDBJ databases">
        <title>Black Yeasts Isolated from many extreme environments.</title>
        <authorList>
            <person name="Coleine C."/>
            <person name="Stajich J.E."/>
            <person name="Selbmann L."/>
        </authorList>
    </citation>
    <scope>NUCLEOTIDE SEQUENCE</scope>
    <source>
        <strain evidence="2">CCFEE 5485</strain>
    </source>
</reference>
<feature type="region of interest" description="Disordered" evidence="1">
    <location>
        <begin position="86"/>
        <end position="117"/>
    </location>
</feature>
<keyword evidence="3" id="KW-1185">Reference proteome</keyword>
<feature type="compositionally biased region" description="Low complexity" evidence="1">
    <location>
        <begin position="95"/>
        <end position="107"/>
    </location>
</feature>
<protein>
    <submittedName>
        <fullName evidence="2">Uncharacterized protein</fullName>
    </submittedName>
</protein>
<evidence type="ECO:0000313" key="3">
    <source>
        <dbReference type="Proteomes" id="UP001274830"/>
    </source>
</evidence>
<dbReference type="EMBL" id="JAUTXT010000037">
    <property type="protein sequence ID" value="KAK3672003.1"/>
    <property type="molecule type" value="Genomic_DNA"/>
</dbReference>
<dbReference type="AlphaFoldDB" id="A0AAE0TTJ7"/>